<gene>
    <name evidence="3" type="ORF">E3J48_03710</name>
</gene>
<dbReference type="GO" id="GO:0009279">
    <property type="term" value="C:cell outer membrane"/>
    <property type="evidence" value="ECO:0007669"/>
    <property type="project" value="TreeGrafter"/>
</dbReference>
<dbReference type="Pfam" id="PF04453">
    <property type="entry name" value="LptD"/>
    <property type="match status" value="1"/>
</dbReference>
<dbReference type="EMBL" id="SOIZ01000158">
    <property type="protein sequence ID" value="TET62819.1"/>
    <property type="molecule type" value="Genomic_DNA"/>
</dbReference>
<evidence type="ECO:0000313" key="4">
    <source>
        <dbReference type="Proteomes" id="UP000319130"/>
    </source>
</evidence>
<dbReference type="AlphaFoldDB" id="A0A523W7N1"/>
<dbReference type="GO" id="GO:0061024">
    <property type="term" value="P:membrane organization"/>
    <property type="evidence" value="ECO:0007669"/>
    <property type="project" value="InterPro"/>
</dbReference>
<protein>
    <submittedName>
        <fullName evidence="3">LPS-assembly protein LptD</fullName>
    </submittedName>
</protein>
<sequence length="644" mass="75704">MNSPKMRRPGGYFWAKILSCEVLRKAFPRLSPGIVMIILFLVLPCFAFSETPRLNLQANHFRSVKSPPSVIGWGEAVLEYKDMQIKAEKIELNLENLHVVAEGDVSLKMKKREVKARSFEYNLGSEEGIIFSPEGSEGSFFYKAEKAYLYPERIELKGASFTSCDLPNRHYHVKARQVKIYPEEEIIMRSVTFYLANVPFYWTPFVIRRFREENQILFPSVGYSSFAGWYAKTGYYFYASSDFQTTFHLDYMQKRGWAEGLDVSYHLKGGRGSIESYRVREKDTSQLRWRAKLQHYQALSESVNLKLRLDRLSDEAFSEDYFDEAYGTSFVALDKRGSNYSLRFLVEAKSNPFPDGFVERLPQISFYHSPHRIGKTPVYIQQAAEVTNFRREKEHFLRTDIASDLSYPFTAFRYFQVRPRLGYHFFSYRWGNDGKIRGIPYQELELTTSLQTRLGKLSHKFRPVLKYYHSSGAGDNEGYPGWVREKIEEKEDKYSEGLIKIKLENSLHHEKYGGASVNISSWYYLKEEEFSPIEGKFRFTPRLPHISYIDLYLLYHPYEREYKVIEGTVGLKDKNWNLSLGATKDIEEGKLDFVTQGQVRLGDRWRLSGYYRYDLENEEIREEKFSLWRDLQYLSTQLKIKKKH</sequence>
<evidence type="ECO:0000259" key="2">
    <source>
        <dbReference type="Pfam" id="PF19838"/>
    </source>
</evidence>
<dbReference type="PANTHER" id="PTHR30189:SF1">
    <property type="entry name" value="LPS-ASSEMBLY PROTEIN LPTD"/>
    <property type="match status" value="1"/>
</dbReference>
<dbReference type="PANTHER" id="PTHR30189">
    <property type="entry name" value="LPS-ASSEMBLY PROTEIN"/>
    <property type="match status" value="1"/>
</dbReference>
<comment type="caution">
    <text evidence="3">The sequence shown here is derived from an EMBL/GenBank/DDBJ whole genome shotgun (WGS) entry which is preliminary data.</text>
</comment>
<feature type="domain" description="LptD C-terminal" evidence="1">
    <location>
        <begin position="288"/>
        <end position="430"/>
    </location>
</feature>
<dbReference type="GO" id="GO:1990351">
    <property type="term" value="C:transporter complex"/>
    <property type="evidence" value="ECO:0007669"/>
    <property type="project" value="TreeGrafter"/>
</dbReference>
<evidence type="ECO:0000313" key="3">
    <source>
        <dbReference type="EMBL" id="TET62819.1"/>
    </source>
</evidence>
<dbReference type="Pfam" id="PF19838">
    <property type="entry name" value="LptD_2"/>
    <property type="match status" value="1"/>
</dbReference>
<proteinExistence type="predicted"/>
<feature type="domain" description="LPS-assembly protein LptD central" evidence="2">
    <location>
        <begin position="186"/>
        <end position="268"/>
    </location>
</feature>
<dbReference type="InterPro" id="IPR045659">
    <property type="entry name" value="LptD_2"/>
</dbReference>
<name>A0A523W7N1_UNCAE</name>
<reference evidence="3 4" key="1">
    <citation type="submission" date="2019-03" db="EMBL/GenBank/DDBJ databases">
        <title>Metabolic potential of uncultured bacteria and archaea associated with petroleum seepage in deep-sea sediments.</title>
        <authorList>
            <person name="Dong X."/>
            <person name="Hubert C."/>
        </authorList>
    </citation>
    <scope>NUCLEOTIDE SEQUENCE [LARGE SCALE GENOMIC DNA]</scope>
    <source>
        <strain evidence="3">E29_bin52</strain>
    </source>
</reference>
<dbReference type="InterPro" id="IPR050218">
    <property type="entry name" value="LptD"/>
</dbReference>
<accession>A0A523W7N1</accession>
<organism evidence="3 4">
    <name type="scientific">Aerophobetes bacterium</name>
    <dbReference type="NCBI Taxonomy" id="2030807"/>
    <lineage>
        <taxon>Bacteria</taxon>
        <taxon>Candidatus Aerophobota</taxon>
    </lineage>
</organism>
<dbReference type="InterPro" id="IPR007543">
    <property type="entry name" value="LptD_C"/>
</dbReference>
<dbReference type="Proteomes" id="UP000319130">
    <property type="component" value="Unassembled WGS sequence"/>
</dbReference>
<evidence type="ECO:0000259" key="1">
    <source>
        <dbReference type="Pfam" id="PF04453"/>
    </source>
</evidence>